<feature type="region of interest" description="Disordered" evidence="1">
    <location>
        <begin position="75"/>
        <end position="96"/>
    </location>
</feature>
<feature type="region of interest" description="Disordered" evidence="1">
    <location>
        <begin position="250"/>
        <end position="281"/>
    </location>
</feature>
<evidence type="ECO:0000256" key="1">
    <source>
        <dbReference type="SAM" id="MobiDB-lite"/>
    </source>
</evidence>
<sequence length="443" mass="47714">MQSSAAAVCGTYIGTAALSPCPVRWDFEGGAEELACRVYVGTSERFQKASSKARQDKEGAYKNERLRLQLGWGKKDHADNDRLSGNGEPGRPRTLAMRPWRDGEAAMGYIRAVGARARPAVPVRCGEDEEPFGARVIDFLFFLILVLSTELRRHALDLVDLGLPAQLSQLDVQLPRARAYERRDGDTAGSPRAAYPGASGVAGVVVGGVIRICAQQRLAAPMHHSYRALRERVRVLVYAHSVVLRHAEKEGGACEASDEQGHSDESGEGGGDSGAQVNASGAEVDADARWPGGLSMCGGSYLSQCRITASYVLVFAAFRDDLGNQGRRPNERERAIGRIANVPLSGPFDVKSYISSCPSSVESGPRNSSPLKRGAEAQQDSRASPSKSRKLSEAQSASSQSPMPECSPSAIVQNENGIEPLLGPERENRDLEKLIAFLANRPW</sequence>
<dbReference type="AlphaFoldDB" id="A0AAD6ZJ56"/>
<feature type="region of interest" description="Disordered" evidence="1">
    <location>
        <begin position="356"/>
        <end position="426"/>
    </location>
</feature>
<dbReference type="EMBL" id="JARIHO010000046">
    <property type="protein sequence ID" value="KAJ7323576.1"/>
    <property type="molecule type" value="Genomic_DNA"/>
</dbReference>
<gene>
    <name evidence="2" type="ORF">DFH08DRAFT_1029136</name>
</gene>
<feature type="compositionally biased region" description="Polar residues" evidence="1">
    <location>
        <begin position="393"/>
        <end position="402"/>
    </location>
</feature>
<evidence type="ECO:0000313" key="2">
    <source>
        <dbReference type="EMBL" id="KAJ7323576.1"/>
    </source>
</evidence>
<proteinExistence type="predicted"/>
<comment type="caution">
    <text evidence="2">The sequence shown here is derived from an EMBL/GenBank/DDBJ whole genome shotgun (WGS) entry which is preliminary data.</text>
</comment>
<keyword evidence="3" id="KW-1185">Reference proteome</keyword>
<organism evidence="2 3">
    <name type="scientific">Mycena albidolilacea</name>
    <dbReference type="NCBI Taxonomy" id="1033008"/>
    <lineage>
        <taxon>Eukaryota</taxon>
        <taxon>Fungi</taxon>
        <taxon>Dikarya</taxon>
        <taxon>Basidiomycota</taxon>
        <taxon>Agaricomycotina</taxon>
        <taxon>Agaricomycetes</taxon>
        <taxon>Agaricomycetidae</taxon>
        <taxon>Agaricales</taxon>
        <taxon>Marasmiineae</taxon>
        <taxon>Mycenaceae</taxon>
        <taxon>Mycena</taxon>
    </lineage>
</organism>
<dbReference type="Proteomes" id="UP001218218">
    <property type="component" value="Unassembled WGS sequence"/>
</dbReference>
<accession>A0AAD6ZJ56</accession>
<protein>
    <submittedName>
        <fullName evidence="2">Uncharacterized protein</fullName>
    </submittedName>
</protein>
<feature type="compositionally biased region" description="Polar residues" evidence="1">
    <location>
        <begin position="356"/>
        <end position="370"/>
    </location>
</feature>
<reference evidence="2" key="1">
    <citation type="submission" date="2023-03" db="EMBL/GenBank/DDBJ databases">
        <title>Massive genome expansion in bonnet fungi (Mycena s.s.) driven by repeated elements and novel gene families across ecological guilds.</title>
        <authorList>
            <consortium name="Lawrence Berkeley National Laboratory"/>
            <person name="Harder C.B."/>
            <person name="Miyauchi S."/>
            <person name="Viragh M."/>
            <person name="Kuo A."/>
            <person name="Thoen E."/>
            <person name="Andreopoulos B."/>
            <person name="Lu D."/>
            <person name="Skrede I."/>
            <person name="Drula E."/>
            <person name="Henrissat B."/>
            <person name="Morin E."/>
            <person name="Kohler A."/>
            <person name="Barry K."/>
            <person name="LaButti K."/>
            <person name="Morin E."/>
            <person name="Salamov A."/>
            <person name="Lipzen A."/>
            <person name="Mereny Z."/>
            <person name="Hegedus B."/>
            <person name="Baldrian P."/>
            <person name="Stursova M."/>
            <person name="Weitz H."/>
            <person name="Taylor A."/>
            <person name="Grigoriev I.V."/>
            <person name="Nagy L.G."/>
            <person name="Martin F."/>
            <person name="Kauserud H."/>
        </authorList>
    </citation>
    <scope>NUCLEOTIDE SEQUENCE</scope>
    <source>
        <strain evidence="2">CBHHK002</strain>
    </source>
</reference>
<name>A0AAD6ZJ56_9AGAR</name>
<evidence type="ECO:0000313" key="3">
    <source>
        <dbReference type="Proteomes" id="UP001218218"/>
    </source>
</evidence>